<dbReference type="AlphaFoldDB" id="A0A0W4ZF70"/>
<dbReference type="InterPro" id="IPR053138">
    <property type="entry name" value="N-alpha-Ac-DABA_deacetylase"/>
</dbReference>
<dbReference type="InterPro" id="IPR055438">
    <property type="entry name" value="AstE_AspA_cat"/>
</dbReference>
<evidence type="ECO:0000313" key="7">
    <source>
        <dbReference type="Proteomes" id="UP000054454"/>
    </source>
</evidence>
<feature type="domain" description="SPX" evidence="5">
    <location>
        <begin position="1"/>
        <end position="145"/>
    </location>
</feature>
<evidence type="ECO:0000259" key="5">
    <source>
        <dbReference type="PROSITE" id="PS51382"/>
    </source>
</evidence>
<dbReference type="EMBL" id="LFVZ01000011">
    <property type="protein sequence ID" value="KTW26970.1"/>
    <property type="molecule type" value="Genomic_DNA"/>
</dbReference>
<evidence type="ECO:0000256" key="3">
    <source>
        <dbReference type="ARBA" id="ARBA00022801"/>
    </source>
</evidence>
<dbReference type="Pfam" id="PF24827">
    <property type="entry name" value="AstE_AspA_cat"/>
    <property type="match status" value="1"/>
</dbReference>
<keyword evidence="4" id="KW-0862">Zinc</keyword>
<evidence type="ECO:0000256" key="1">
    <source>
        <dbReference type="ARBA" id="ARBA00001947"/>
    </source>
</evidence>
<dbReference type="VEuPathDB" id="FungiDB:T552_02461"/>
<proteinExistence type="predicted"/>
<accession>A0A0W4ZF70</accession>
<dbReference type="Gene3D" id="3.40.630.10">
    <property type="entry name" value="Zn peptidases"/>
    <property type="match status" value="1"/>
</dbReference>
<dbReference type="InterPro" id="IPR004331">
    <property type="entry name" value="SPX_dom"/>
</dbReference>
<dbReference type="CDD" id="cd14447">
    <property type="entry name" value="SPX"/>
    <property type="match status" value="1"/>
</dbReference>
<dbReference type="CDD" id="cd06251">
    <property type="entry name" value="M14_ASTE_ASPA-like"/>
    <property type="match status" value="1"/>
</dbReference>
<evidence type="ECO:0000256" key="4">
    <source>
        <dbReference type="ARBA" id="ARBA00022833"/>
    </source>
</evidence>
<dbReference type="GO" id="GO:0016788">
    <property type="term" value="F:hydrolase activity, acting on ester bonds"/>
    <property type="evidence" value="ECO:0007669"/>
    <property type="project" value="InterPro"/>
</dbReference>
<dbReference type="RefSeq" id="XP_018225161.1">
    <property type="nucleotide sequence ID" value="XM_018371001.1"/>
</dbReference>
<dbReference type="GO" id="GO:0046872">
    <property type="term" value="F:metal ion binding"/>
    <property type="evidence" value="ECO:0007669"/>
    <property type="project" value="UniProtKB-KW"/>
</dbReference>
<protein>
    <recommendedName>
        <fullName evidence="5">SPX domain-containing protein</fullName>
    </recommendedName>
</protein>
<organism evidence="6 7">
    <name type="scientific">Pneumocystis carinii (strain B80)</name>
    <name type="common">Rat pneumocystis pneumonia agent</name>
    <name type="synonym">Pneumocystis carinii f. sp. carinii</name>
    <dbReference type="NCBI Taxonomy" id="1408658"/>
    <lineage>
        <taxon>Eukaryota</taxon>
        <taxon>Fungi</taxon>
        <taxon>Dikarya</taxon>
        <taxon>Ascomycota</taxon>
        <taxon>Taphrinomycotina</taxon>
        <taxon>Pneumocystomycetes</taxon>
        <taxon>Pneumocystaceae</taxon>
        <taxon>Pneumocystis</taxon>
    </lineage>
</organism>
<name>A0A0W4ZF70_PNEC8</name>
<dbReference type="SUPFAM" id="SSF53187">
    <property type="entry name" value="Zn-dependent exopeptidases"/>
    <property type="match status" value="1"/>
</dbReference>
<evidence type="ECO:0000256" key="2">
    <source>
        <dbReference type="ARBA" id="ARBA00022723"/>
    </source>
</evidence>
<sequence length="577" mass="65924">MKFGKQLILRAADPKWSQYYMDYKMLKKFIRISYNELKEKNYSHEILKNIDNEFFKHLMHELEKIDDRYCFIEKSATELLEKLDELWNDEMPDVELNEWRKSLLQVITTLEELQEYVQINMVAIVKIKKKYDKNVKKKKKKKKKGKKRDLNQKFFFNNDRFLSNNLPAKALLNLLKTEEGSNEMNINYSPMTSKMDKYITPNLHFGTYKQDIGFDDKELLSLTSKFKFAMMDINECLLNKARELWRKRTPPPEVPEGCPNIKLLTLDDSEIPTTTSLDLESLPRGRISKLWISLIEDALKPLSVPVLVARGVKHGPVVGLTCALHGNEVNGIRVVHRLYQSELNPESLHGTIVAVIVANIQGFLSSSRGFESQDLNRLMPGKKNGSTSQQYAYNLIERIVKKFDYLIDLHTASKGRVNSLYVRANMLDDRTRKMAVLQNPQIIVHNTGPDGSLRSAAMAVSIPSITIGNPSIFQKRFVKNALLGVSNIISHLAMIPDEHQQAEFKPVICDKSYWIFTTKGGILTSVIPEVNTWVRKGDVIATIHSIFGQLIETYTAPEDCIIVGKEIDPVASSGTTL</sequence>
<dbReference type="PANTHER" id="PTHR37326">
    <property type="entry name" value="BLL3975 PROTEIN"/>
    <property type="match status" value="1"/>
</dbReference>
<dbReference type="PANTHER" id="PTHR37326:SF1">
    <property type="entry name" value="BLL3975 PROTEIN"/>
    <property type="match status" value="1"/>
</dbReference>
<reference evidence="7" key="1">
    <citation type="journal article" date="2016" name="Nat. Commun.">
        <title>Genome analysis of three Pneumocystis species reveals adaptation mechanisms to life exclusively in mammalian hosts.</title>
        <authorList>
            <person name="Ma L."/>
            <person name="Chen Z."/>
            <person name="Huang D.W."/>
            <person name="Kutty G."/>
            <person name="Ishihara M."/>
            <person name="Wang H."/>
            <person name="Abouelleil A."/>
            <person name="Bishop L."/>
            <person name="Davey E."/>
            <person name="Deng R."/>
            <person name="Deng X."/>
            <person name="Fan L."/>
            <person name="Fantoni G."/>
            <person name="Fitzgerald M."/>
            <person name="Gogineni E."/>
            <person name="Goldberg J.M."/>
            <person name="Handley G."/>
            <person name="Hu X."/>
            <person name="Huber C."/>
            <person name="Jiao X."/>
            <person name="Jones K."/>
            <person name="Levin J.Z."/>
            <person name="Liu Y."/>
            <person name="Macdonald P."/>
            <person name="Melnikov A."/>
            <person name="Raley C."/>
            <person name="Sassi M."/>
            <person name="Sherman B.T."/>
            <person name="Song X."/>
            <person name="Sykes S."/>
            <person name="Tran B."/>
            <person name="Walsh L."/>
            <person name="Xia Y."/>
            <person name="Yang J."/>
            <person name="Young S."/>
            <person name="Zeng Q."/>
            <person name="Zheng X."/>
            <person name="Stephens R."/>
            <person name="Nusbaum C."/>
            <person name="Birren B.W."/>
            <person name="Azadi P."/>
            <person name="Lempicki R.A."/>
            <person name="Cuomo C.A."/>
            <person name="Kovacs J.A."/>
        </authorList>
    </citation>
    <scope>NUCLEOTIDE SEQUENCE [LARGE SCALE GENOMIC DNA]</scope>
    <source>
        <strain evidence="7">B80</strain>
    </source>
</reference>
<dbReference type="OrthoDB" id="5588846at2759"/>
<gene>
    <name evidence="6" type="ORF">T552_02461</name>
</gene>
<evidence type="ECO:0000313" key="6">
    <source>
        <dbReference type="EMBL" id="KTW26970.1"/>
    </source>
</evidence>
<keyword evidence="3" id="KW-0378">Hydrolase</keyword>
<dbReference type="GeneID" id="28937204"/>
<dbReference type="PROSITE" id="PS51382">
    <property type="entry name" value="SPX"/>
    <property type="match status" value="1"/>
</dbReference>
<keyword evidence="2" id="KW-0479">Metal-binding</keyword>
<keyword evidence="7" id="KW-1185">Reference proteome</keyword>
<comment type="caution">
    <text evidence="6">The sequence shown here is derived from an EMBL/GenBank/DDBJ whole genome shotgun (WGS) entry which is preliminary data.</text>
</comment>
<comment type="cofactor">
    <cofactor evidence="1">
        <name>Zn(2+)</name>
        <dbReference type="ChEBI" id="CHEBI:29105"/>
    </cofactor>
</comment>
<dbReference type="Proteomes" id="UP000054454">
    <property type="component" value="Unassembled WGS sequence"/>
</dbReference>